<organism evidence="1 2">
    <name type="scientific">Paraburkholderia unamae</name>
    <dbReference type="NCBI Taxonomy" id="219649"/>
    <lineage>
        <taxon>Bacteria</taxon>
        <taxon>Pseudomonadati</taxon>
        <taxon>Pseudomonadota</taxon>
        <taxon>Betaproteobacteria</taxon>
        <taxon>Burkholderiales</taxon>
        <taxon>Burkholderiaceae</taxon>
        <taxon>Paraburkholderia</taxon>
    </lineage>
</organism>
<name>A0ACC6RTZ8_9BURK</name>
<gene>
    <name evidence="1" type="ORF">VSR83_34730</name>
</gene>
<comment type="caution">
    <text evidence="1">The sequence shown here is derived from an EMBL/GenBank/DDBJ whole genome shotgun (WGS) entry which is preliminary data.</text>
</comment>
<dbReference type="EMBL" id="JAYMRU010000037">
    <property type="protein sequence ID" value="MEM5405108.1"/>
    <property type="molecule type" value="Genomic_DNA"/>
</dbReference>
<keyword evidence="2" id="KW-1185">Reference proteome</keyword>
<proteinExistence type="predicted"/>
<reference evidence="1" key="1">
    <citation type="submission" date="2024-01" db="EMBL/GenBank/DDBJ databases">
        <title>The diversity of rhizobia nodulating Mimosa spp. in eleven states of Brazil covering several biomes is determined by host plant, location, and edaphic factors.</title>
        <authorList>
            <person name="Rouws L."/>
            <person name="Barauna A."/>
            <person name="Beukes C."/>
            <person name="De Faria S.M."/>
            <person name="Gross E."/>
            <person name="Dos Reis Junior F.B."/>
            <person name="Simon M."/>
            <person name="Maluk M."/>
            <person name="Odee D.W."/>
            <person name="Kenicer G."/>
            <person name="Young J.P.W."/>
            <person name="Reis V.M."/>
            <person name="Zilli J."/>
            <person name="James E.K."/>
        </authorList>
    </citation>
    <scope>NUCLEOTIDE SEQUENCE</scope>
    <source>
        <strain evidence="1">JPY452</strain>
    </source>
</reference>
<evidence type="ECO:0000313" key="1">
    <source>
        <dbReference type="EMBL" id="MEM5405108.1"/>
    </source>
</evidence>
<accession>A0ACC6RTZ8</accession>
<dbReference type="Proteomes" id="UP001392318">
    <property type="component" value="Unassembled WGS sequence"/>
</dbReference>
<evidence type="ECO:0000313" key="2">
    <source>
        <dbReference type="Proteomes" id="UP001392318"/>
    </source>
</evidence>
<protein>
    <submittedName>
        <fullName evidence="1">Uncharacterized protein</fullName>
    </submittedName>
</protein>
<sequence>MKLLSFLSDFWYELSFKAKFTLCTMVLCAAVGLPRTEGALMWQQIRIAMGLQNCIDDFSNPLMAALAGGDESSVERALGPDKPQQLRSCGSQAIQHPKGTVPFVLDEYQRGFFSSARK</sequence>